<feature type="non-terminal residue" evidence="2">
    <location>
        <position position="1"/>
    </location>
</feature>
<organism evidence="2 3">
    <name type="scientific">Aduncisulcus paluster</name>
    <dbReference type="NCBI Taxonomy" id="2918883"/>
    <lineage>
        <taxon>Eukaryota</taxon>
        <taxon>Metamonada</taxon>
        <taxon>Carpediemonas-like organisms</taxon>
        <taxon>Aduncisulcus</taxon>
    </lineage>
</organism>
<evidence type="ECO:0000313" key="2">
    <source>
        <dbReference type="EMBL" id="GKT33473.1"/>
    </source>
</evidence>
<name>A0ABQ5KLU7_9EUKA</name>
<dbReference type="SUPFAM" id="SSF56672">
    <property type="entry name" value="DNA/RNA polymerases"/>
    <property type="match status" value="1"/>
</dbReference>
<dbReference type="InterPro" id="IPR050951">
    <property type="entry name" value="Retrovirus_Pol_polyprotein"/>
</dbReference>
<dbReference type="PANTHER" id="PTHR37984:SF5">
    <property type="entry name" value="PROTEIN NYNRIN-LIKE"/>
    <property type="match status" value="1"/>
</dbReference>
<accession>A0ABQ5KLU7</accession>
<dbReference type="PANTHER" id="PTHR37984">
    <property type="entry name" value="PROTEIN CBG26694"/>
    <property type="match status" value="1"/>
</dbReference>
<feature type="non-terminal residue" evidence="2">
    <location>
        <position position="431"/>
    </location>
</feature>
<reference evidence="2" key="1">
    <citation type="submission" date="2022-03" db="EMBL/GenBank/DDBJ databases">
        <title>Draft genome sequence of Aduncisulcus paluster, a free-living microaerophilic Fornicata.</title>
        <authorList>
            <person name="Yuyama I."/>
            <person name="Kume K."/>
            <person name="Tamura T."/>
            <person name="Inagaki Y."/>
            <person name="Hashimoto T."/>
        </authorList>
    </citation>
    <scope>NUCLEOTIDE SEQUENCE</scope>
    <source>
        <strain evidence="2">NY0171</strain>
    </source>
</reference>
<dbReference type="CDD" id="cd01647">
    <property type="entry name" value="RT_LTR"/>
    <property type="match status" value="1"/>
</dbReference>
<evidence type="ECO:0000259" key="1">
    <source>
        <dbReference type="PROSITE" id="PS50878"/>
    </source>
</evidence>
<evidence type="ECO:0000313" key="3">
    <source>
        <dbReference type="Proteomes" id="UP001057375"/>
    </source>
</evidence>
<dbReference type="Proteomes" id="UP001057375">
    <property type="component" value="Unassembled WGS sequence"/>
</dbReference>
<dbReference type="EMBL" id="BQXS01010276">
    <property type="protein sequence ID" value="GKT33473.1"/>
    <property type="molecule type" value="Genomic_DNA"/>
</dbReference>
<dbReference type="Gene3D" id="3.10.10.10">
    <property type="entry name" value="HIV Type 1 Reverse Transcriptase, subunit A, domain 1"/>
    <property type="match status" value="1"/>
</dbReference>
<dbReference type="InterPro" id="IPR000477">
    <property type="entry name" value="RT_dom"/>
</dbReference>
<sequence length="431" mass="49382">HLLGIKIQESTINEVFLADGSPIAVLGTVKIHTSLPGVDGMSMEFEEICLVIEMKGNKQVEFLIGKERILKNDLLDWLQELPEEDDVLIEDELNKEIVSPFDLDNGLWTCEIPELHSKIDSLLQGYCMKIDKNKPASVPEFSLNFPEDRKPIALKCRKVPFHLQNEVRGWIDELLDSHFIVPSRSEFAAPIVLVRKPNGGLRLCCDYTLLNRVTPNDEYPIPRQDMLFSALEGKSIFAALDLKNGYFNIAVDKKSRHQTAFITPWGLFEWNRMPFGLKSAPAHFQRCLNAIFKGMMPQKCLIYLDDILVFGSNEEEFLNNLASVLSRLAEYNLFLNLEKCKIGVRRVRYLGFFISEKGRSVDPKRLEVMRQISPPTSLKELQALVGKLNFLREFIPDYSRAAEPLTRIMRKGYSISEWKEEQSTAWAKILD</sequence>
<dbReference type="PROSITE" id="PS50878">
    <property type="entry name" value="RT_POL"/>
    <property type="match status" value="1"/>
</dbReference>
<dbReference type="InterPro" id="IPR043128">
    <property type="entry name" value="Rev_trsase/Diguanyl_cyclase"/>
</dbReference>
<protein>
    <recommendedName>
        <fullName evidence="1">Reverse transcriptase domain-containing protein</fullName>
    </recommendedName>
</protein>
<keyword evidence="3" id="KW-1185">Reference proteome</keyword>
<comment type="caution">
    <text evidence="2">The sequence shown here is derived from an EMBL/GenBank/DDBJ whole genome shotgun (WGS) entry which is preliminary data.</text>
</comment>
<feature type="domain" description="Reverse transcriptase" evidence="1">
    <location>
        <begin position="175"/>
        <end position="354"/>
    </location>
</feature>
<proteinExistence type="predicted"/>
<dbReference type="Pfam" id="PF00078">
    <property type="entry name" value="RVT_1"/>
    <property type="match status" value="1"/>
</dbReference>
<dbReference type="InterPro" id="IPR043502">
    <property type="entry name" value="DNA/RNA_pol_sf"/>
</dbReference>
<gene>
    <name evidence="2" type="ORF">ADUPG1_007368</name>
</gene>
<dbReference type="Gene3D" id="3.30.70.270">
    <property type="match status" value="2"/>
</dbReference>